<proteinExistence type="predicted"/>
<sequence>MSDTRAESLTNKLRKEFGNVPSWRVSSTQECLDAQYSHWHIRLMYCERANDYNRYGPIARTEYKMCKKDIGELSEISLDTIKGWIARDRLNGFEIKARYQQLFDEKQPNVRKAKKPLAELRRDEGDCRMVGELRVRGWIESGFDVEVIKQRYRRQIVEAKLFCRAEALRYRLEDELHHSDVASVPDIRDRCRDFDDEQVFAYYRDKESNLPQG</sequence>
<evidence type="ECO:0000313" key="2">
    <source>
        <dbReference type="Proteomes" id="UP000293195"/>
    </source>
</evidence>
<accession>A0ABY0GS21</accession>
<gene>
    <name evidence="1" type="ORF">AA0119_g1458</name>
</gene>
<comment type="caution">
    <text evidence="1">The sequence shown here is derived from an EMBL/GenBank/DDBJ whole genome shotgun (WGS) entry which is preliminary data.</text>
</comment>
<evidence type="ECO:0008006" key="3">
    <source>
        <dbReference type="Google" id="ProtNLM"/>
    </source>
</evidence>
<evidence type="ECO:0000313" key="1">
    <source>
        <dbReference type="EMBL" id="RYO08613.1"/>
    </source>
</evidence>
<organism evidence="1 2">
    <name type="scientific">Alternaria tenuissima</name>
    <dbReference type="NCBI Taxonomy" id="119927"/>
    <lineage>
        <taxon>Eukaryota</taxon>
        <taxon>Fungi</taxon>
        <taxon>Dikarya</taxon>
        <taxon>Ascomycota</taxon>
        <taxon>Pezizomycotina</taxon>
        <taxon>Dothideomycetes</taxon>
        <taxon>Pleosporomycetidae</taxon>
        <taxon>Pleosporales</taxon>
        <taxon>Pleosporineae</taxon>
        <taxon>Pleosporaceae</taxon>
        <taxon>Alternaria</taxon>
        <taxon>Alternaria sect. Alternaria</taxon>
        <taxon>Alternaria alternata complex</taxon>
    </lineage>
</organism>
<name>A0ABY0GS21_9PLEO</name>
<dbReference type="Proteomes" id="UP000293195">
    <property type="component" value="Unassembled WGS sequence"/>
</dbReference>
<reference evidence="2" key="1">
    <citation type="journal article" date="2019" name="bioRxiv">
        <title>Genomics, evolutionary history and diagnostics of the Alternaria alternata species group including apple and Asian pear pathotypes.</title>
        <authorList>
            <person name="Armitage A.D."/>
            <person name="Cockerton H.M."/>
            <person name="Sreenivasaprasad S."/>
            <person name="Woodhall J.W."/>
            <person name="Lane C.R."/>
            <person name="Harrison R.J."/>
            <person name="Clarkson J.P."/>
        </authorList>
    </citation>
    <scope>NUCLEOTIDE SEQUENCE [LARGE SCALE GENOMIC DNA]</scope>
    <source>
        <strain evidence="2">FERA 635</strain>
    </source>
</reference>
<keyword evidence="2" id="KW-1185">Reference proteome</keyword>
<protein>
    <recommendedName>
        <fullName evidence="3">Clr5 domain-containing protein</fullName>
    </recommendedName>
</protein>
<dbReference type="EMBL" id="PDXF01000003">
    <property type="protein sequence ID" value="RYO08613.1"/>
    <property type="molecule type" value="Genomic_DNA"/>
</dbReference>